<proteinExistence type="predicted"/>
<name>A0A1L7RS69_9ACTO</name>
<sequence>MPTCAAAISAPATIVVPAATPVAAIAAITILRSGSPALGPVPPPLIGVRARLIIIPTAETVPVSTPTAAVPGAGTVFTPVVRHGPSFSFVGRRS</sequence>
<evidence type="ECO:0000313" key="1">
    <source>
        <dbReference type="EMBL" id="CED92254.1"/>
    </source>
</evidence>
<accession>A0A1L7RS69</accession>
<protein>
    <submittedName>
        <fullName evidence="1">Uncharacterized protein</fullName>
    </submittedName>
</protein>
<organism evidence="1">
    <name type="scientific">Actinomyces succiniciruminis</name>
    <dbReference type="NCBI Taxonomy" id="1522002"/>
    <lineage>
        <taxon>Bacteria</taxon>
        <taxon>Bacillati</taxon>
        <taxon>Actinomycetota</taxon>
        <taxon>Actinomycetes</taxon>
        <taxon>Actinomycetales</taxon>
        <taxon>Actinomycetaceae</taxon>
        <taxon>Actinomyces</taxon>
    </lineage>
</organism>
<gene>
    <name evidence="1" type="ORF">AAM4_2422</name>
</gene>
<reference evidence="1" key="1">
    <citation type="submission" date="2014-07" db="EMBL/GenBank/DDBJ databases">
        <authorList>
            <person name="Zhang J.E."/>
            <person name="Yang H."/>
            <person name="Guo J."/>
            <person name="Deng Z."/>
            <person name="Luo H."/>
            <person name="Luo M."/>
            <person name="Zhao B."/>
        </authorList>
    </citation>
    <scope>NUCLEOTIDE SEQUENCE</scope>
    <source>
        <strain evidence="1">AM4</strain>
    </source>
</reference>
<dbReference type="EMBL" id="LK995536">
    <property type="protein sequence ID" value="CED92254.1"/>
    <property type="molecule type" value="Genomic_DNA"/>
</dbReference>
<dbReference type="AlphaFoldDB" id="A0A1L7RS69"/>